<gene>
    <name evidence="1" type="ordered locus">bpr_I1843</name>
</gene>
<dbReference type="eggNOG" id="COG3878">
    <property type="taxonomic scope" value="Bacteria"/>
</dbReference>
<keyword evidence="2" id="KW-1185">Reference proteome</keyword>
<dbReference type="HOGENOM" id="CLU_056726_0_0_9"/>
<sequence>MGIFSILRALTATNARDAEKAKKTEFDLKNDTGNNTDATGAVFVKENMLVIPREKLDILIERIKKDTERKVINIETEEKADIGLTDSKFGGYPYWPSNMEYPVNSEGDKLILLAQINLSDVSDNRLPETGILQFFISCDDINGLDDEKGYKVVYHKDIDPSVTEASVKELGIRAASDLDHENDEYMPLSKSYSLTFSEDTDFIGSSCNTFESVVAGELKSLYNIDMNEVEIDGYYKLYGFLNADDSDYLSEAFSNAGHKMFGYPFFTQEDPRDNGENDILLFQMDSDYKDIMWGDSGVGGFFISEENLKNLDFDKVVYNWDCY</sequence>
<evidence type="ECO:0000313" key="2">
    <source>
        <dbReference type="Proteomes" id="UP000001299"/>
    </source>
</evidence>
<reference evidence="1 2" key="1">
    <citation type="journal article" date="2010" name="PLoS ONE">
        <title>The glycobiome of the rumen bacterium Butyrivibrio proteoclasticus B316(T) highlights adaptation to a polysaccharide-rich environment.</title>
        <authorList>
            <person name="Kelly W.J."/>
            <person name="Leahy S.C."/>
            <person name="Altermann E."/>
            <person name="Yeoman C.J."/>
            <person name="Dunne J.C."/>
            <person name="Kong Z."/>
            <person name="Pacheco D.M."/>
            <person name="Li D."/>
            <person name="Noel S.J."/>
            <person name="Moon C.D."/>
            <person name="Cookson A.L."/>
            <person name="Attwood G.T."/>
        </authorList>
    </citation>
    <scope>NUCLEOTIDE SEQUENCE [LARGE SCALE GENOMIC DNA]</scope>
    <source>
        <strain evidence="2">ATCC 51982 / DSM 14932 / B316</strain>
    </source>
</reference>
<dbReference type="EMBL" id="CP001810">
    <property type="protein sequence ID" value="ADL34578.1"/>
    <property type="molecule type" value="Genomic_DNA"/>
</dbReference>
<proteinExistence type="predicted"/>
<name>E0RWQ2_BUTPB</name>
<dbReference type="PANTHER" id="PTHR36436">
    <property type="entry name" value="SLL5081 PROTEIN"/>
    <property type="match status" value="1"/>
</dbReference>
<evidence type="ECO:0008006" key="3">
    <source>
        <dbReference type="Google" id="ProtNLM"/>
    </source>
</evidence>
<accession>E0RWQ2</accession>
<dbReference type="STRING" id="515622.bpr_I1843"/>
<dbReference type="InterPro" id="IPR035948">
    <property type="entry name" value="YwqG-like_sf"/>
</dbReference>
<dbReference type="Gene3D" id="2.30.320.10">
    <property type="entry name" value="YwqG-like"/>
    <property type="match status" value="1"/>
</dbReference>
<dbReference type="KEGG" id="bpb:bpr_I1843"/>
<dbReference type="AlphaFoldDB" id="E0RWQ2"/>
<dbReference type="PANTHER" id="PTHR36436:SF6">
    <property type="entry name" value="SLL5081 PROTEIN"/>
    <property type="match status" value="1"/>
</dbReference>
<evidence type="ECO:0000313" key="1">
    <source>
        <dbReference type="EMBL" id="ADL34578.1"/>
    </source>
</evidence>
<protein>
    <recommendedName>
        <fullName evidence="3">DUF1963 domain-containing protein</fullName>
    </recommendedName>
</protein>
<dbReference type="Proteomes" id="UP000001299">
    <property type="component" value="Chromosome 1"/>
</dbReference>
<dbReference type="SUPFAM" id="SSF103032">
    <property type="entry name" value="Hypothetical protein YwqG"/>
    <property type="match status" value="1"/>
</dbReference>
<dbReference type="Pfam" id="PF09234">
    <property type="entry name" value="DUF1963"/>
    <property type="match status" value="1"/>
</dbReference>
<organism evidence="1 2">
    <name type="scientific">Butyrivibrio proteoclasticus (strain ATCC 51982 / DSM 14932 / B316)</name>
    <name type="common">Clostridium proteoclasticum</name>
    <dbReference type="NCBI Taxonomy" id="515622"/>
    <lineage>
        <taxon>Bacteria</taxon>
        <taxon>Bacillati</taxon>
        <taxon>Bacillota</taxon>
        <taxon>Clostridia</taxon>
        <taxon>Lachnospirales</taxon>
        <taxon>Lachnospiraceae</taxon>
        <taxon>Butyrivibrio</taxon>
    </lineage>
</organism>
<dbReference type="RefSeq" id="WP_013281232.1">
    <property type="nucleotide sequence ID" value="NC_014387.1"/>
</dbReference>
<dbReference type="InterPro" id="IPR015315">
    <property type="entry name" value="DUF1963"/>
</dbReference>